<sequence>MDELKEKSVLITGASSGLGEGVAYTFARNGSSLAICGRNEETLAMVRDKCNAEGAKKVVCTIADLENVEDMNRIVEETVSSLGGIDILINNAGLVNLATFEQATVEDLDKLFKVNLRAPYYLTQQCLPHLKISKGCIVNISSVASSVIFPEFLHYSMTKTALDHFTKSTALELAKYGIRVNSVRPSAIDTPILRRTLSEKSEQLMDEYGKQNPLGRCLLSIQEIAETVIFLSTSESKCITGACLATDRGRALCGQ</sequence>
<dbReference type="Ensembl" id="ENSCINT00000030706.1">
    <property type="protein sequence ID" value="ENSCINP00000035155.1"/>
    <property type="gene ID" value="ENSCING00000024255.1"/>
</dbReference>
<gene>
    <name evidence="2" type="primary">LOC100187056</name>
</gene>
<dbReference type="AlphaFoldDB" id="H2XZS1"/>
<dbReference type="InterPro" id="IPR036291">
    <property type="entry name" value="NAD(P)-bd_dom_sf"/>
</dbReference>
<reference evidence="2" key="3">
    <citation type="submission" date="2025-09" db="UniProtKB">
        <authorList>
            <consortium name="Ensembl"/>
        </authorList>
    </citation>
    <scope>IDENTIFICATION</scope>
</reference>
<evidence type="ECO:0000256" key="1">
    <source>
        <dbReference type="ARBA" id="ARBA00023002"/>
    </source>
</evidence>
<protein>
    <submittedName>
        <fullName evidence="2">Uncharacterized oxidoreductase SSP0419-like</fullName>
    </submittedName>
</protein>
<dbReference type="OMA" id="DEEWDYT"/>
<keyword evidence="3" id="KW-1185">Reference proteome</keyword>
<dbReference type="PRINTS" id="PR00080">
    <property type="entry name" value="SDRFAMILY"/>
</dbReference>
<dbReference type="InterPro" id="IPR002347">
    <property type="entry name" value="SDR_fam"/>
</dbReference>
<dbReference type="PANTHER" id="PTHR43975:SF2">
    <property type="entry name" value="EG:BACR7A4.14 PROTEIN-RELATED"/>
    <property type="match status" value="1"/>
</dbReference>
<dbReference type="PANTHER" id="PTHR43975">
    <property type="entry name" value="ZGC:101858"/>
    <property type="match status" value="1"/>
</dbReference>
<keyword evidence="1" id="KW-0560">Oxidoreductase</keyword>
<dbReference type="PROSITE" id="PS00061">
    <property type="entry name" value="ADH_SHORT"/>
    <property type="match status" value="1"/>
</dbReference>
<accession>H2XZS1</accession>
<dbReference type="Proteomes" id="UP000008144">
    <property type="component" value="Unassembled WGS sequence"/>
</dbReference>
<proteinExistence type="predicted"/>
<name>H2XZS1_CIOIN</name>
<dbReference type="FunFam" id="3.40.50.720:FF:000084">
    <property type="entry name" value="Short-chain dehydrogenase reductase"/>
    <property type="match status" value="1"/>
</dbReference>
<reference evidence="2" key="2">
    <citation type="submission" date="2025-08" db="UniProtKB">
        <authorList>
            <consortium name="Ensembl"/>
        </authorList>
    </citation>
    <scope>IDENTIFICATION</scope>
</reference>
<dbReference type="Gene3D" id="3.40.50.720">
    <property type="entry name" value="NAD(P)-binding Rossmann-like Domain"/>
    <property type="match status" value="1"/>
</dbReference>
<evidence type="ECO:0000313" key="3">
    <source>
        <dbReference type="Proteomes" id="UP000008144"/>
    </source>
</evidence>
<organism evidence="2 3">
    <name type="scientific">Ciona intestinalis</name>
    <name type="common">Transparent sea squirt</name>
    <name type="synonym">Ascidia intestinalis</name>
    <dbReference type="NCBI Taxonomy" id="7719"/>
    <lineage>
        <taxon>Eukaryota</taxon>
        <taxon>Metazoa</taxon>
        <taxon>Chordata</taxon>
        <taxon>Tunicata</taxon>
        <taxon>Ascidiacea</taxon>
        <taxon>Phlebobranchia</taxon>
        <taxon>Cionidae</taxon>
        <taxon>Ciona</taxon>
    </lineage>
</organism>
<dbReference type="InterPro" id="IPR020904">
    <property type="entry name" value="Sc_DH/Rdtase_CS"/>
</dbReference>
<dbReference type="HOGENOM" id="CLU_010194_1_2_1"/>
<reference evidence="3" key="1">
    <citation type="journal article" date="2002" name="Science">
        <title>The draft genome of Ciona intestinalis: insights into chordate and vertebrate origins.</title>
        <authorList>
            <person name="Dehal P."/>
            <person name="Satou Y."/>
            <person name="Campbell R.K."/>
            <person name="Chapman J."/>
            <person name="Degnan B."/>
            <person name="De Tomaso A."/>
            <person name="Davidson B."/>
            <person name="Di Gregorio A."/>
            <person name="Gelpke M."/>
            <person name="Goodstein D.M."/>
            <person name="Harafuji N."/>
            <person name="Hastings K.E."/>
            <person name="Ho I."/>
            <person name="Hotta K."/>
            <person name="Huang W."/>
            <person name="Kawashima T."/>
            <person name="Lemaire P."/>
            <person name="Martinez D."/>
            <person name="Meinertzhagen I.A."/>
            <person name="Necula S."/>
            <person name="Nonaka M."/>
            <person name="Putnam N."/>
            <person name="Rash S."/>
            <person name="Saiga H."/>
            <person name="Satake M."/>
            <person name="Terry A."/>
            <person name="Yamada L."/>
            <person name="Wang H.G."/>
            <person name="Awazu S."/>
            <person name="Azumi K."/>
            <person name="Boore J."/>
            <person name="Branno M."/>
            <person name="Chin-Bow S."/>
            <person name="DeSantis R."/>
            <person name="Doyle S."/>
            <person name="Francino P."/>
            <person name="Keys D.N."/>
            <person name="Haga S."/>
            <person name="Hayashi H."/>
            <person name="Hino K."/>
            <person name="Imai K.S."/>
            <person name="Inaba K."/>
            <person name="Kano S."/>
            <person name="Kobayashi K."/>
            <person name="Kobayashi M."/>
            <person name="Lee B.I."/>
            <person name="Makabe K.W."/>
            <person name="Manohar C."/>
            <person name="Matassi G."/>
            <person name="Medina M."/>
            <person name="Mochizuki Y."/>
            <person name="Mount S."/>
            <person name="Morishita T."/>
            <person name="Miura S."/>
            <person name="Nakayama A."/>
            <person name="Nishizaka S."/>
            <person name="Nomoto H."/>
            <person name="Ohta F."/>
            <person name="Oishi K."/>
            <person name="Rigoutsos I."/>
            <person name="Sano M."/>
            <person name="Sasaki A."/>
            <person name="Sasakura Y."/>
            <person name="Shoguchi E."/>
            <person name="Shin-i T."/>
            <person name="Spagnuolo A."/>
            <person name="Stainier D."/>
            <person name="Suzuki M.M."/>
            <person name="Tassy O."/>
            <person name="Takatori N."/>
            <person name="Tokuoka M."/>
            <person name="Yagi K."/>
            <person name="Yoshizaki F."/>
            <person name="Wada S."/>
            <person name="Zhang C."/>
            <person name="Hyatt P.D."/>
            <person name="Larimer F."/>
            <person name="Detter C."/>
            <person name="Doggett N."/>
            <person name="Glavina T."/>
            <person name="Hawkins T."/>
            <person name="Richardson P."/>
            <person name="Lucas S."/>
            <person name="Kohara Y."/>
            <person name="Levine M."/>
            <person name="Satoh N."/>
            <person name="Rokhsar D.S."/>
        </authorList>
    </citation>
    <scope>NUCLEOTIDE SEQUENCE [LARGE SCALE GENOMIC DNA]</scope>
</reference>
<dbReference type="PRINTS" id="PR00081">
    <property type="entry name" value="GDHRDH"/>
</dbReference>
<dbReference type="SUPFAM" id="SSF51735">
    <property type="entry name" value="NAD(P)-binding Rossmann-fold domains"/>
    <property type="match status" value="1"/>
</dbReference>
<evidence type="ECO:0000313" key="2">
    <source>
        <dbReference type="Ensembl" id="ENSCINP00000035155.1"/>
    </source>
</evidence>
<dbReference type="InParanoid" id="H2XZS1"/>
<dbReference type="Pfam" id="PF13561">
    <property type="entry name" value="adh_short_C2"/>
    <property type="match status" value="1"/>
</dbReference>
<dbReference type="GeneTree" id="ENSGT00940000164675"/>
<dbReference type="GO" id="GO:0016491">
    <property type="term" value="F:oxidoreductase activity"/>
    <property type="evidence" value="ECO:0007669"/>
    <property type="project" value="UniProtKB-KW"/>
</dbReference>